<dbReference type="Proteomes" id="UP000550707">
    <property type="component" value="Unassembled WGS sequence"/>
</dbReference>
<protein>
    <submittedName>
        <fullName evidence="2">Uncharacterized protein</fullName>
    </submittedName>
</protein>
<comment type="caution">
    <text evidence="2">The sequence shown here is derived from an EMBL/GenBank/DDBJ whole genome shotgun (WGS) entry which is preliminary data.</text>
</comment>
<name>A0A7J8FYY5_MOLMO</name>
<evidence type="ECO:0000313" key="3">
    <source>
        <dbReference type="Proteomes" id="UP000550707"/>
    </source>
</evidence>
<organism evidence="2 3">
    <name type="scientific">Molossus molossus</name>
    <name type="common">Pallas' mastiff bat</name>
    <name type="synonym">Vespertilio molossus</name>
    <dbReference type="NCBI Taxonomy" id="27622"/>
    <lineage>
        <taxon>Eukaryota</taxon>
        <taxon>Metazoa</taxon>
        <taxon>Chordata</taxon>
        <taxon>Craniata</taxon>
        <taxon>Vertebrata</taxon>
        <taxon>Euteleostomi</taxon>
        <taxon>Mammalia</taxon>
        <taxon>Eutheria</taxon>
        <taxon>Laurasiatheria</taxon>
        <taxon>Chiroptera</taxon>
        <taxon>Yangochiroptera</taxon>
        <taxon>Molossidae</taxon>
        <taxon>Molossus</taxon>
    </lineage>
</organism>
<proteinExistence type="predicted"/>
<sequence>MTPASSGHLRQGGRRLREASAGSGEADAGSTLLLVGCGCTGPPTADPASCLTTCPVTAGKGNSGTGTPAPAAVINCFRSVPLLPPFLRSIIPSGSSLIPVLPVRSLLNILLVSVDSGNLSDLLFPETVMLDVCWLCSMTCLATVGCFRSEAAARVVEEPWLEVSWLNLR</sequence>
<keyword evidence="3" id="KW-1185">Reference proteome</keyword>
<dbReference type="AlphaFoldDB" id="A0A7J8FYY5"/>
<evidence type="ECO:0000313" key="2">
    <source>
        <dbReference type="EMBL" id="KAF6452856.1"/>
    </source>
</evidence>
<dbReference type="InParanoid" id="A0A7J8FYY5"/>
<evidence type="ECO:0000256" key="1">
    <source>
        <dbReference type="SAM" id="MobiDB-lite"/>
    </source>
</evidence>
<feature type="region of interest" description="Disordered" evidence="1">
    <location>
        <begin position="1"/>
        <end position="24"/>
    </location>
</feature>
<accession>A0A7J8FYY5</accession>
<gene>
    <name evidence="2" type="ORF">HJG59_008182</name>
</gene>
<reference evidence="2 3" key="1">
    <citation type="journal article" date="2020" name="Nature">
        <title>Six reference-quality genomes reveal evolution of bat adaptations.</title>
        <authorList>
            <person name="Jebb D."/>
            <person name="Huang Z."/>
            <person name="Pippel M."/>
            <person name="Hughes G.M."/>
            <person name="Lavrichenko K."/>
            <person name="Devanna P."/>
            <person name="Winkler S."/>
            <person name="Jermiin L.S."/>
            <person name="Skirmuntt E.C."/>
            <person name="Katzourakis A."/>
            <person name="Burkitt-Gray L."/>
            <person name="Ray D.A."/>
            <person name="Sullivan K.A.M."/>
            <person name="Roscito J.G."/>
            <person name="Kirilenko B.M."/>
            <person name="Davalos L.M."/>
            <person name="Corthals A.P."/>
            <person name="Power M.L."/>
            <person name="Jones G."/>
            <person name="Ransome R.D."/>
            <person name="Dechmann D.K.N."/>
            <person name="Locatelli A.G."/>
            <person name="Puechmaille S.J."/>
            <person name="Fedrigo O."/>
            <person name="Jarvis E.D."/>
            <person name="Hiller M."/>
            <person name="Vernes S.C."/>
            <person name="Myers E.W."/>
            <person name="Teeling E.C."/>
        </authorList>
    </citation>
    <scope>NUCLEOTIDE SEQUENCE [LARGE SCALE GENOMIC DNA]</scope>
    <source>
        <strain evidence="2">MMolMol1</strain>
        <tissue evidence="2">Muscle</tissue>
    </source>
</reference>
<dbReference type="EMBL" id="JACASF010000010">
    <property type="protein sequence ID" value="KAF6452856.1"/>
    <property type="molecule type" value="Genomic_DNA"/>
</dbReference>